<organism evidence="1 2">
    <name type="scientific">Achromobacter seleniivolatilans</name>
    <dbReference type="NCBI Taxonomy" id="3047478"/>
    <lineage>
        <taxon>Bacteria</taxon>
        <taxon>Pseudomonadati</taxon>
        <taxon>Pseudomonadota</taxon>
        <taxon>Betaproteobacteria</taxon>
        <taxon>Burkholderiales</taxon>
        <taxon>Alcaligenaceae</taxon>
        <taxon>Achromobacter</taxon>
    </lineage>
</organism>
<evidence type="ECO:0000313" key="2">
    <source>
        <dbReference type="Proteomes" id="UP001234798"/>
    </source>
</evidence>
<reference evidence="1 2" key="1">
    <citation type="submission" date="2023-08" db="EMBL/GenBank/DDBJ databases">
        <title>Achromobacter seleniivolatilans sp. nov., isolated from seleniferous soil.</title>
        <authorList>
            <person name="Zhang S."/>
            <person name="Li K."/>
            <person name="Peng J."/>
            <person name="Zhao Q."/>
            <person name="Wang H."/>
            <person name="Guo Y."/>
        </authorList>
    </citation>
    <scope>NUCLEOTIDE SEQUENCE [LARGE SCALE GENOMIC DNA]</scope>
    <source>
        <strain evidence="1 2">R39</strain>
    </source>
</reference>
<keyword evidence="2" id="KW-1185">Reference proteome</keyword>
<dbReference type="EMBL" id="CP132976">
    <property type="protein sequence ID" value="WMD22661.1"/>
    <property type="molecule type" value="Genomic_DNA"/>
</dbReference>
<sequence>MLAPGYAFRLPAQDGIGDCLNFILLPGDWWSRAERTYGVERVAEFFVKYGSPVGAEPAAAATTTAATTAAATATVAAEAIYLPRAPQAVMPAPRLRPNPWGVVLAVGLLAMVLMRCYHHYEGIQQERAMQTACATGGPMFEAATKKLSSDEKASYLVTFRKQMGC</sequence>
<accession>A0ABY9M6P7</accession>
<evidence type="ECO:0000313" key="1">
    <source>
        <dbReference type="EMBL" id="WMD22661.1"/>
    </source>
</evidence>
<dbReference type="Proteomes" id="UP001234798">
    <property type="component" value="Chromosome"/>
</dbReference>
<dbReference type="RefSeq" id="WP_306947804.1">
    <property type="nucleotide sequence ID" value="NZ_CP132976.1"/>
</dbReference>
<protein>
    <submittedName>
        <fullName evidence="1">Uncharacterized protein</fullName>
    </submittedName>
</protein>
<proteinExistence type="predicted"/>
<gene>
    <name evidence="1" type="ORF">RAS12_09875</name>
</gene>
<name>A0ABY9M6P7_9BURK</name>